<accession>A0A6J7G2K5</accession>
<feature type="transmembrane region" description="Helical" evidence="15">
    <location>
        <begin position="43"/>
        <end position="62"/>
    </location>
</feature>
<dbReference type="GO" id="GO:0006629">
    <property type="term" value="P:lipid metabolic process"/>
    <property type="evidence" value="ECO:0007669"/>
    <property type="project" value="InterPro"/>
</dbReference>
<dbReference type="PRINTS" id="PR00163">
    <property type="entry name" value="RUBREDOXIN"/>
</dbReference>
<comment type="subcellular location">
    <subcellularLocation>
        <location evidence="1">Cell inner membrane</location>
        <topology evidence="1">Multi-pass membrane protein</topology>
    </subcellularLocation>
</comment>
<dbReference type="CDD" id="cd03512">
    <property type="entry name" value="Alkane-hydroxylase"/>
    <property type="match status" value="1"/>
</dbReference>
<evidence type="ECO:0000256" key="12">
    <source>
        <dbReference type="ARBA" id="ARBA00023033"/>
    </source>
</evidence>
<dbReference type="Gene3D" id="2.20.28.10">
    <property type="match status" value="1"/>
</dbReference>
<keyword evidence="11" id="KW-0408">Iron</keyword>
<feature type="domain" description="Rubredoxin-like" evidence="16">
    <location>
        <begin position="451"/>
        <end position="503"/>
    </location>
</feature>
<evidence type="ECO:0000256" key="14">
    <source>
        <dbReference type="SAM" id="MobiDB-lite"/>
    </source>
</evidence>
<sequence length="521" mass="57179">MGTAAIPGPRGTTGGTIDAEEHSHGHGDAPVVTAPSWTDGKRWAWLLGLFIPVSPFVAWGLVEATGLGILWWLGPVLVFAVMPVMDTLIGTDAENPPDRVLAWLEQDRYYRWVTYAYVPLQYASLVLACVLWASGDLGVVEAIGLAATVGCVSGFAINAAHELGHKRDAAEKWLSKVALAQTGYGHFFVEHNRGHHVRVATPEDPASSRLGQGFWSFLPRTVYGSATSSWHLESERFRRLGTSRWTLRNDLLNAWGMTVVGFVVLVAIFGIGIAPYLLLQGVIGFSLLEVVNYLEHYGLVRQRKDDGRYERTRPEHSWNSNNVASNVFLFHLQRHSDHHAHPTRRYQALRHFEEAPQLPSGYATMILLALFPPVWRRVMDPRVLAHYGGDVTRAHVHPPARDRVLRRYGPGTRAAEEGARVFAVRAAADEAARRQAEEEAAAAAAQALVVADAYRCPICSYTYDVAAGDPRNGVPAGTAWSAVPDDWHCPDCGVRDKVDFVPVTEEREPTPAGHASAGSDG</sequence>
<proteinExistence type="inferred from homology"/>
<keyword evidence="7" id="KW-0479">Metal-binding</keyword>
<reference evidence="17" key="1">
    <citation type="submission" date="2020-05" db="EMBL/GenBank/DDBJ databases">
        <authorList>
            <person name="Chiriac C."/>
            <person name="Salcher M."/>
            <person name="Ghai R."/>
            <person name="Kavagutti S V."/>
        </authorList>
    </citation>
    <scope>NUCLEOTIDE SEQUENCE</scope>
</reference>
<keyword evidence="9 15" id="KW-1133">Transmembrane helix</keyword>
<evidence type="ECO:0000256" key="8">
    <source>
        <dbReference type="ARBA" id="ARBA00022982"/>
    </source>
</evidence>
<evidence type="ECO:0000313" key="17">
    <source>
        <dbReference type="EMBL" id="CAB4901486.1"/>
    </source>
</evidence>
<feature type="compositionally biased region" description="Low complexity" evidence="14">
    <location>
        <begin position="1"/>
        <end position="10"/>
    </location>
</feature>
<dbReference type="InterPro" id="IPR018527">
    <property type="entry name" value="Rubredoxin_Fe_BS"/>
</dbReference>
<dbReference type="InterPro" id="IPR024934">
    <property type="entry name" value="Rubredoxin-like_dom"/>
</dbReference>
<keyword evidence="8" id="KW-0249">Electron transport</keyword>
<evidence type="ECO:0000256" key="3">
    <source>
        <dbReference type="ARBA" id="ARBA00022448"/>
    </source>
</evidence>
<evidence type="ECO:0000256" key="6">
    <source>
        <dbReference type="ARBA" id="ARBA00022692"/>
    </source>
</evidence>
<keyword evidence="3" id="KW-0813">Transport</keyword>
<dbReference type="Pfam" id="PF00487">
    <property type="entry name" value="FA_desaturase"/>
    <property type="match status" value="1"/>
</dbReference>
<evidence type="ECO:0000256" key="7">
    <source>
        <dbReference type="ARBA" id="ARBA00022723"/>
    </source>
</evidence>
<evidence type="ECO:0000256" key="10">
    <source>
        <dbReference type="ARBA" id="ARBA00023002"/>
    </source>
</evidence>
<dbReference type="PANTHER" id="PTHR38674">
    <property type="entry name" value="ALKANE 1-MONOOXYGENASE 1"/>
    <property type="match status" value="1"/>
</dbReference>
<keyword evidence="4" id="KW-1003">Cell membrane</keyword>
<keyword evidence="13 15" id="KW-0472">Membrane</keyword>
<evidence type="ECO:0000256" key="11">
    <source>
        <dbReference type="ARBA" id="ARBA00023004"/>
    </source>
</evidence>
<protein>
    <submittedName>
        <fullName evidence="17">Unannotated protein</fullName>
    </submittedName>
</protein>
<name>A0A6J7G2K5_9ZZZZ</name>
<keyword evidence="10" id="KW-0560">Oxidoreductase</keyword>
<evidence type="ECO:0000256" key="4">
    <source>
        <dbReference type="ARBA" id="ARBA00022475"/>
    </source>
</evidence>
<dbReference type="GO" id="GO:0005886">
    <property type="term" value="C:plasma membrane"/>
    <property type="evidence" value="ECO:0007669"/>
    <property type="project" value="UniProtKB-SubCell"/>
</dbReference>
<dbReference type="Pfam" id="PF00301">
    <property type="entry name" value="Rubredoxin"/>
    <property type="match status" value="1"/>
</dbReference>
<gene>
    <name evidence="17" type="ORF">UFOPK3564_00602</name>
</gene>
<organism evidence="17">
    <name type="scientific">freshwater metagenome</name>
    <dbReference type="NCBI Taxonomy" id="449393"/>
    <lineage>
        <taxon>unclassified sequences</taxon>
        <taxon>metagenomes</taxon>
        <taxon>ecological metagenomes</taxon>
    </lineage>
</organism>
<evidence type="ECO:0000256" key="9">
    <source>
        <dbReference type="ARBA" id="ARBA00022989"/>
    </source>
</evidence>
<dbReference type="GO" id="GO:0005506">
    <property type="term" value="F:iron ion binding"/>
    <property type="evidence" value="ECO:0007669"/>
    <property type="project" value="InterPro"/>
</dbReference>
<dbReference type="InterPro" id="IPR005804">
    <property type="entry name" value="FA_desaturase_dom"/>
</dbReference>
<feature type="region of interest" description="Disordered" evidence="14">
    <location>
        <begin position="1"/>
        <end position="29"/>
    </location>
</feature>
<feature type="transmembrane region" description="Helical" evidence="15">
    <location>
        <begin position="112"/>
        <end position="133"/>
    </location>
</feature>
<dbReference type="AlphaFoldDB" id="A0A6J7G2K5"/>
<feature type="transmembrane region" description="Helical" evidence="15">
    <location>
        <begin position="139"/>
        <end position="157"/>
    </location>
</feature>
<evidence type="ECO:0000256" key="2">
    <source>
        <dbReference type="ARBA" id="ARBA00010823"/>
    </source>
</evidence>
<dbReference type="PANTHER" id="PTHR38674:SF1">
    <property type="entry name" value="ALKANE 1-MONOOXYGENASE 1"/>
    <property type="match status" value="1"/>
</dbReference>
<comment type="similarity">
    <text evidence="2">Belongs to the fatty acid desaturase type 1 family. AlkB subfamily.</text>
</comment>
<keyword evidence="5" id="KW-0997">Cell inner membrane</keyword>
<dbReference type="InterPro" id="IPR033885">
    <property type="entry name" value="AlkB/XylM"/>
</dbReference>
<dbReference type="SUPFAM" id="SSF57802">
    <property type="entry name" value="Rubredoxin-like"/>
    <property type="match status" value="1"/>
</dbReference>
<evidence type="ECO:0000259" key="16">
    <source>
        <dbReference type="PROSITE" id="PS50903"/>
    </source>
</evidence>
<keyword evidence="6 15" id="KW-0812">Transmembrane</keyword>
<dbReference type="PROSITE" id="PS00202">
    <property type="entry name" value="RUBREDOXIN"/>
    <property type="match status" value="1"/>
</dbReference>
<evidence type="ECO:0000256" key="5">
    <source>
        <dbReference type="ARBA" id="ARBA00022519"/>
    </source>
</evidence>
<evidence type="ECO:0000256" key="15">
    <source>
        <dbReference type="SAM" id="Phobius"/>
    </source>
</evidence>
<keyword evidence="12" id="KW-0503">Monooxygenase</keyword>
<dbReference type="PROSITE" id="PS50903">
    <property type="entry name" value="RUBREDOXIN_LIKE"/>
    <property type="match status" value="1"/>
</dbReference>
<feature type="transmembrane region" description="Helical" evidence="15">
    <location>
        <begin position="251"/>
        <end position="271"/>
    </location>
</feature>
<dbReference type="InterPro" id="IPR024935">
    <property type="entry name" value="Rubredoxin_dom"/>
</dbReference>
<evidence type="ECO:0000256" key="1">
    <source>
        <dbReference type="ARBA" id="ARBA00004429"/>
    </source>
</evidence>
<feature type="transmembrane region" description="Helical" evidence="15">
    <location>
        <begin position="68"/>
        <end position="91"/>
    </location>
</feature>
<dbReference type="EMBL" id="CAFBMK010000021">
    <property type="protein sequence ID" value="CAB4901486.1"/>
    <property type="molecule type" value="Genomic_DNA"/>
</dbReference>
<evidence type="ECO:0000256" key="13">
    <source>
        <dbReference type="ARBA" id="ARBA00023136"/>
    </source>
</evidence>
<dbReference type="GO" id="GO:0004497">
    <property type="term" value="F:monooxygenase activity"/>
    <property type="evidence" value="ECO:0007669"/>
    <property type="project" value="UniProtKB-KW"/>
</dbReference>
<dbReference type="CDD" id="cd00730">
    <property type="entry name" value="rubredoxin"/>
    <property type="match status" value="1"/>
</dbReference>